<reference evidence="4 5" key="1">
    <citation type="journal article" date="2020" name="ISME J.">
        <title>Comparative genomics reveals insights into cyanobacterial evolution and habitat adaptation.</title>
        <authorList>
            <person name="Chen M.Y."/>
            <person name="Teng W.K."/>
            <person name="Zhao L."/>
            <person name="Hu C.X."/>
            <person name="Zhou Y.K."/>
            <person name="Han B.P."/>
            <person name="Song L.R."/>
            <person name="Shu W.S."/>
        </authorList>
    </citation>
    <scope>NUCLEOTIDE SEQUENCE [LARGE SCALE GENOMIC DNA]</scope>
    <source>
        <strain evidence="4 5">FACHB-159</strain>
    </source>
</reference>
<keyword evidence="2" id="KW-0472">Membrane</keyword>
<dbReference type="PROSITE" id="PS50125">
    <property type="entry name" value="GUANYLATE_CYCLASE_2"/>
    <property type="match status" value="1"/>
</dbReference>
<comment type="caution">
    <text evidence="4">The sequence shown here is derived from an EMBL/GenBank/DDBJ whole genome shotgun (WGS) entry which is preliminary data.</text>
</comment>
<dbReference type="Proteomes" id="UP000637383">
    <property type="component" value="Unassembled WGS sequence"/>
</dbReference>
<feature type="domain" description="Guanylate cyclase" evidence="3">
    <location>
        <begin position="446"/>
        <end position="578"/>
    </location>
</feature>
<accession>A0ABR8KDB7</accession>
<sequence length="757" mass="84288">MWSQIKRLFWQWRGIFIATPSAGAFVLILRLSGLLQMLELAALDRMFLLRSPEPVDPRIVIVEINESDVQKLGKRGYWPLPDALLAQVLENLKQQNPSAIGLDLYRDLPVGFGHESLVKVFESTPNLVGVQKVAESEDSFAVAPPPALKQRGQVGANDFPLDVDGKVRRSLMYLADKNGENVFSFAFKLAYLYLSDRHVDVGQTKDYLVKTGNVIYPLFQGNDGGYVRAEDQGYQVLLNYRASRQSFLYISIMDVLENRIPKNLLKGRIILIGSTAESLKDLFYTPYSSRILTAPKRMAGVTIHAHAISQILSATLDGRPLIKTWSKLYEWLWIFLWALIGAILIWQQRYSGSSKRKSLLPLISILLAGCCLIGSSYLIFIAGWWIPVIPPLMTLICSAIAVTAYIARTAGDIRKTFGRYLTDEIVANLLENPEGLKLGGERKKITILTSDLRGFTATCERLSAEEVIKIINFYLGYMADVITQYQGTIDEFMGDGILVLFGAPITRENDAIRAIACAVAMQLAMEPVNKKIQQMGLSKLEMGIGINTAEVVVGNIGSEKRTKYGVIGDQVNLTYRIESYTVGGQIFASESTIKEAGSIVKIIGNKEVQAKGVKQSIKIYEVGGIGGGYDLYLTQEEEIFFELPEAIPLKYAILDGKDVHKTVIEGKLVKLSAKGAQVCYNSAVNSVVLQPFTNLKLNLLIPNNSEMSKDIYAKVLDKTPERNNFYIYFTSLPPEVEAQFHAIHLQQRNIESLTPNE</sequence>
<dbReference type="SUPFAM" id="SSF55073">
    <property type="entry name" value="Nucleotide cyclase"/>
    <property type="match status" value="1"/>
</dbReference>
<dbReference type="InterPro" id="IPR029787">
    <property type="entry name" value="Nucleotide_cyclase"/>
</dbReference>
<dbReference type="Pfam" id="PF05226">
    <property type="entry name" value="CHASE2"/>
    <property type="match status" value="1"/>
</dbReference>
<evidence type="ECO:0000313" key="4">
    <source>
        <dbReference type="EMBL" id="MBD2737020.1"/>
    </source>
</evidence>
<evidence type="ECO:0000256" key="1">
    <source>
        <dbReference type="ARBA" id="ARBA00005381"/>
    </source>
</evidence>
<feature type="transmembrane region" description="Helical" evidence="2">
    <location>
        <begin position="328"/>
        <end position="346"/>
    </location>
</feature>
<dbReference type="CDD" id="cd07302">
    <property type="entry name" value="CHD"/>
    <property type="match status" value="1"/>
</dbReference>
<dbReference type="EMBL" id="JACJTU010000026">
    <property type="protein sequence ID" value="MBD2737020.1"/>
    <property type="molecule type" value="Genomic_DNA"/>
</dbReference>
<keyword evidence="2" id="KW-1133">Transmembrane helix</keyword>
<comment type="similarity">
    <text evidence="1">Belongs to the adenylyl cyclase class-3 family.</text>
</comment>
<feature type="transmembrane region" description="Helical" evidence="2">
    <location>
        <begin position="388"/>
        <end position="407"/>
    </location>
</feature>
<dbReference type="Pfam" id="PF00211">
    <property type="entry name" value="Guanylate_cyc"/>
    <property type="match status" value="1"/>
</dbReference>
<protein>
    <submittedName>
        <fullName evidence="4">Adenylate/guanylate cyclase domain-containing protein</fullName>
    </submittedName>
</protein>
<dbReference type="SMART" id="SM01080">
    <property type="entry name" value="CHASE2"/>
    <property type="match status" value="1"/>
</dbReference>
<dbReference type="Gene3D" id="3.30.70.1230">
    <property type="entry name" value="Nucleotide cyclase"/>
    <property type="match status" value="1"/>
</dbReference>
<gene>
    <name evidence="4" type="ORF">H6H03_24570</name>
</gene>
<dbReference type="PANTHER" id="PTHR43081">
    <property type="entry name" value="ADENYLATE CYCLASE, TERMINAL-DIFFERENTIATION SPECIFIC-RELATED"/>
    <property type="match status" value="1"/>
</dbReference>
<keyword evidence="5" id="KW-1185">Reference proteome</keyword>
<dbReference type="PANTHER" id="PTHR43081:SF1">
    <property type="entry name" value="ADENYLATE CYCLASE, TERMINAL-DIFFERENTIATION SPECIFIC"/>
    <property type="match status" value="1"/>
</dbReference>
<organism evidence="4 5">
    <name type="scientific">Nostoc paludosum FACHB-159</name>
    <dbReference type="NCBI Taxonomy" id="2692908"/>
    <lineage>
        <taxon>Bacteria</taxon>
        <taxon>Bacillati</taxon>
        <taxon>Cyanobacteriota</taxon>
        <taxon>Cyanophyceae</taxon>
        <taxon>Nostocales</taxon>
        <taxon>Nostocaceae</taxon>
        <taxon>Nostoc</taxon>
    </lineage>
</organism>
<feature type="transmembrane region" description="Helical" evidence="2">
    <location>
        <begin position="12"/>
        <end position="31"/>
    </location>
</feature>
<proteinExistence type="inferred from homology"/>
<dbReference type="SMART" id="SM00044">
    <property type="entry name" value="CYCc"/>
    <property type="match status" value="1"/>
</dbReference>
<evidence type="ECO:0000259" key="3">
    <source>
        <dbReference type="PROSITE" id="PS50125"/>
    </source>
</evidence>
<keyword evidence="2" id="KW-0812">Transmembrane</keyword>
<dbReference type="InterPro" id="IPR001054">
    <property type="entry name" value="A/G_cyclase"/>
</dbReference>
<evidence type="ECO:0000313" key="5">
    <source>
        <dbReference type="Proteomes" id="UP000637383"/>
    </source>
</evidence>
<dbReference type="InterPro" id="IPR007890">
    <property type="entry name" value="CHASE2"/>
</dbReference>
<feature type="transmembrane region" description="Helical" evidence="2">
    <location>
        <begin position="358"/>
        <end position="382"/>
    </location>
</feature>
<name>A0ABR8KDB7_9NOSO</name>
<dbReference type="RefSeq" id="WP_190957619.1">
    <property type="nucleotide sequence ID" value="NZ_JACJTU010000026.1"/>
</dbReference>
<dbReference type="InterPro" id="IPR050697">
    <property type="entry name" value="Adenylyl/Guanylyl_Cyclase_3/4"/>
</dbReference>
<evidence type="ECO:0000256" key="2">
    <source>
        <dbReference type="SAM" id="Phobius"/>
    </source>
</evidence>